<dbReference type="STRING" id="149040.A0A132B400"/>
<organism evidence="2 3">
    <name type="scientific">Mollisia scopiformis</name>
    <name type="common">Conifer needle endophyte fungus</name>
    <name type="synonym">Phialocephala scopiformis</name>
    <dbReference type="NCBI Taxonomy" id="149040"/>
    <lineage>
        <taxon>Eukaryota</taxon>
        <taxon>Fungi</taxon>
        <taxon>Dikarya</taxon>
        <taxon>Ascomycota</taxon>
        <taxon>Pezizomycotina</taxon>
        <taxon>Leotiomycetes</taxon>
        <taxon>Helotiales</taxon>
        <taxon>Mollisiaceae</taxon>
        <taxon>Mollisia</taxon>
    </lineage>
</organism>
<dbReference type="KEGG" id="psco:LY89DRAFT_726096"/>
<evidence type="ECO:0000313" key="3">
    <source>
        <dbReference type="Proteomes" id="UP000070700"/>
    </source>
</evidence>
<name>A0A132B400_MOLSC</name>
<feature type="region of interest" description="Disordered" evidence="1">
    <location>
        <begin position="1"/>
        <end position="23"/>
    </location>
</feature>
<dbReference type="EMBL" id="KQ947442">
    <property type="protein sequence ID" value="KUJ06963.1"/>
    <property type="molecule type" value="Genomic_DNA"/>
</dbReference>
<dbReference type="GeneID" id="28828753"/>
<evidence type="ECO:0000256" key="1">
    <source>
        <dbReference type="SAM" id="MobiDB-lite"/>
    </source>
</evidence>
<dbReference type="InParanoid" id="A0A132B400"/>
<dbReference type="RefSeq" id="XP_018061318.1">
    <property type="nucleotide sequence ID" value="XM_018219027.1"/>
</dbReference>
<evidence type="ECO:0000313" key="2">
    <source>
        <dbReference type="EMBL" id="KUJ06963.1"/>
    </source>
</evidence>
<gene>
    <name evidence="2" type="ORF">LY89DRAFT_726096</name>
</gene>
<proteinExistence type="predicted"/>
<protein>
    <submittedName>
        <fullName evidence="2">Uncharacterized protein</fullName>
    </submittedName>
</protein>
<sequence length="457" mass="50316">MASHLHNQTNTLESTTPVPPSQARTAQIPLQSFTLPTFPPEAFSTATNLSALILTSDVKLDEYSSELEKPYEIPDLPAGIKTLTLELFSLGFPSGWLVALGEKLRGLKALTLYSQLFAGTTTASREDALMFIEKQKELRELHLLDVFLPKGFLTEFKGKSGGDVRFLEVSYTFRHSDPEFLGALNAREILGVVEGRKGMLGLSVRVESPDVRVEDEDDREGTEEGVLVVGGLGERVVDVLKEGGGELRLCDLTMFELRIGEVGSLLEVCKEIRVLSVSVGLEKGWKEVFDGLGAKEREIEVLELVGVPGKEVVEAMKEEGGFRKEDVEELGRSWKGLKSIKGSILRTKGEEWLKEGEEHHGQAAYYSSATVRVNNIVRISPRMICVRLLQTHSKKQHYQACTSYIGIRKLDNGTKAALYKANESSTEWYNPKTQASGVDWLATSGGGATLICLKGPQ</sequence>
<dbReference type="Proteomes" id="UP000070700">
    <property type="component" value="Unassembled WGS sequence"/>
</dbReference>
<dbReference type="OrthoDB" id="5356476at2759"/>
<keyword evidence="3" id="KW-1185">Reference proteome</keyword>
<accession>A0A132B400</accession>
<reference evidence="2 3" key="1">
    <citation type="submission" date="2015-10" db="EMBL/GenBank/DDBJ databases">
        <title>Full genome of DAOMC 229536 Phialocephala scopiformis, a fungal endophyte of spruce producing the potent anti-insectan compound rugulosin.</title>
        <authorList>
            <consortium name="DOE Joint Genome Institute"/>
            <person name="Walker A.K."/>
            <person name="Frasz S.L."/>
            <person name="Seifert K.A."/>
            <person name="Miller J.D."/>
            <person name="Mondo S.J."/>
            <person name="Labutti K."/>
            <person name="Lipzen A."/>
            <person name="Dockter R."/>
            <person name="Kennedy M."/>
            <person name="Grigoriev I.V."/>
            <person name="Spatafora J.W."/>
        </authorList>
    </citation>
    <scope>NUCLEOTIDE SEQUENCE [LARGE SCALE GENOMIC DNA]</scope>
    <source>
        <strain evidence="2 3">CBS 120377</strain>
    </source>
</reference>
<dbReference type="AlphaFoldDB" id="A0A132B400"/>